<dbReference type="PROSITE" id="PS51257">
    <property type="entry name" value="PROKAR_LIPOPROTEIN"/>
    <property type="match status" value="1"/>
</dbReference>
<dbReference type="InterPro" id="IPR054281">
    <property type="entry name" value="DUF7015"/>
</dbReference>
<dbReference type="OrthoDB" id="740324at2"/>
<keyword evidence="4" id="KW-1185">Reference proteome</keyword>
<feature type="domain" description="DUF7015" evidence="2">
    <location>
        <begin position="192"/>
        <end position="289"/>
    </location>
</feature>
<dbReference type="InterPro" id="IPR013728">
    <property type="entry name" value="BT_3987-like_N"/>
</dbReference>
<comment type="caution">
    <text evidence="3">The sequence shown here is derived from an EMBL/GenBank/DDBJ whole genome shotgun (WGS) entry which is preliminary data.</text>
</comment>
<proteinExistence type="predicted"/>
<accession>A0A501WCC9</accession>
<evidence type="ECO:0000259" key="1">
    <source>
        <dbReference type="Pfam" id="PF08522"/>
    </source>
</evidence>
<feature type="domain" description="BT-3987-like N-terminal" evidence="1">
    <location>
        <begin position="58"/>
        <end position="169"/>
    </location>
</feature>
<sequence length="290" mass="31994">MLNNFKEIEKMRFTKIFALALLAVGLTSCLEDQNIEDMEYGMKGVESKKIIELTPNPAFLLPYSEEEQTVDFVAVRLAAKDPAPEDIVVQLSIDRSEELIAEYNENKSASAPTVVEYPAELYTFEGSGLTVTIPKGSREAIVPIRMKSSDLNADLTYGVGFEIVSVNKEGYTISGNFGDQVVRIGAQNKYHGTYTHTYDSSLGSGENDVQLITLGANAVTLSPGLLGVYSNAVTLTIDPATYKVTVSMTSLLPIETDPESYYDPETETFHLKWTSNGGKRYFEETFTKKN</sequence>
<evidence type="ECO:0000313" key="4">
    <source>
        <dbReference type="Proteomes" id="UP000316727"/>
    </source>
</evidence>
<evidence type="ECO:0000313" key="3">
    <source>
        <dbReference type="EMBL" id="TPE44881.1"/>
    </source>
</evidence>
<dbReference type="EMBL" id="VFRQ01000003">
    <property type="protein sequence ID" value="TPE44881.1"/>
    <property type="molecule type" value="Genomic_DNA"/>
</dbReference>
<dbReference type="Pfam" id="PF22839">
    <property type="entry name" value="DUF7015"/>
    <property type="match status" value="1"/>
</dbReference>
<protein>
    <submittedName>
        <fullName evidence="3">DUF1735 domain-containing protein</fullName>
    </submittedName>
</protein>
<dbReference type="Gene3D" id="2.60.40.1740">
    <property type="entry name" value="hypothetical protein (bacova_03559)"/>
    <property type="match status" value="1"/>
</dbReference>
<reference evidence="3 4" key="1">
    <citation type="submission" date="2019-06" db="EMBL/GenBank/DDBJ databases">
        <title>A novel bacterium of genus Pontibacter, isolated from marine sediment.</title>
        <authorList>
            <person name="Huang H."/>
            <person name="Mo K."/>
            <person name="Hu Y."/>
        </authorList>
    </citation>
    <scope>NUCLEOTIDE SEQUENCE [LARGE SCALE GENOMIC DNA]</scope>
    <source>
        <strain evidence="3 4">HB172049</strain>
    </source>
</reference>
<dbReference type="AlphaFoldDB" id="A0A501WCC9"/>
<gene>
    <name evidence="3" type="ORF">FJM65_07630</name>
</gene>
<organism evidence="3 4">
    <name type="scientific">Pontibacter mangrovi</name>
    <dbReference type="NCBI Taxonomy" id="2589816"/>
    <lineage>
        <taxon>Bacteria</taxon>
        <taxon>Pseudomonadati</taxon>
        <taxon>Bacteroidota</taxon>
        <taxon>Cytophagia</taxon>
        <taxon>Cytophagales</taxon>
        <taxon>Hymenobacteraceae</taxon>
        <taxon>Pontibacter</taxon>
    </lineage>
</organism>
<evidence type="ECO:0000259" key="2">
    <source>
        <dbReference type="Pfam" id="PF22839"/>
    </source>
</evidence>
<dbReference type="Proteomes" id="UP000316727">
    <property type="component" value="Unassembled WGS sequence"/>
</dbReference>
<dbReference type="Pfam" id="PF08522">
    <property type="entry name" value="BT_3987-like_N"/>
    <property type="match status" value="1"/>
</dbReference>
<name>A0A501WCC9_9BACT</name>